<evidence type="ECO:0000313" key="1">
    <source>
        <dbReference type="EMBL" id="GAH44614.1"/>
    </source>
</evidence>
<proteinExistence type="predicted"/>
<gene>
    <name evidence="1" type="ORF">S03H2_14541</name>
</gene>
<dbReference type="EMBL" id="BARU01007379">
    <property type="protein sequence ID" value="GAH44614.1"/>
    <property type="molecule type" value="Genomic_DNA"/>
</dbReference>
<sequence>FLCILPLFNDDYIKLIKKICVLLIKIIERDLIFTFNQ</sequence>
<organism evidence="1">
    <name type="scientific">marine sediment metagenome</name>
    <dbReference type="NCBI Taxonomy" id="412755"/>
    <lineage>
        <taxon>unclassified sequences</taxon>
        <taxon>metagenomes</taxon>
        <taxon>ecological metagenomes</taxon>
    </lineage>
</organism>
<name>X1GSN1_9ZZZZ</name>
<protein>
    <submittedName>
        <fullName evidence="1">Uncharacterized protein</fullName>
    </submittedName>
</protein>
<comment type="caution">
    <text evidence="1">The sequence shown here is derived from an EMBL/GenBank/DDBJ whole genome shotgun (WGS) entry which is preliminary data.</text>
</comment>
<reference evidence="1" key="1">
    <citation type="journal article" date="2014" name="Front. Microbiol.">
        <title>High frequency of phylogenetically diverse reductive dehalogenase-homologous genes in deep subseafloor sedimentary metagenomes.</title>
        <authorList>
            <person name="Kawai M."/>
            <person name="Futagami T."/>
            <person name="Toyoda A."/>
            <person name="Takaki Y."/>
            <person name="Nishi S."/>
            <person name="Hori S."/>
            <person name="Arai W."/>
            <person name="Tsubouchi T."/>
            <person name="Morono Y."/>
            <person name="Uchiyama I."/>
            <person name="Ito T."/>
            <person name="Fujiyama A."/>
            <person name="Inagaki F."/>
            <person name="Takami H."/>
        </authorList>
    </citation>
    <scope>NUCLEOTIDE SEQUENCE</scope>
    <source>
        <strain evidence="1">Expedition CK06-06</strain>
    </source>
</reference>
<accession>X1GSN1</accession>
<feature type="non-terminal residue" evidence="1">
    <location>
        <position position="1"/>
    </location>
</feature>
<dbReference type="AlphaFoldDB" id="X1GSN1"/>